<feature type="non-terminal residue" evidence="5">
    <location>
        <position position="1"/>
    </location>
</feature>
<protein>
    <recommendedName>
        <fullName evidence="4">Glycosyl transferase family 25 domain-containing protein</fullName>
    </recommendedName>
</protein>
<dbReference type="InterPro" id="IPR029044">
    <property type="entry name" value="Nucleotide-diphossugar_trans"/>
</dbReference>
<evidence type="ECO:0000256" key="1">
    <source>
        <dbReference type="ARBA" id="ARBA00006721"/>
    </source>
</evidence>
<evidence type="ECO:0000313" key="6">
    <source>
        <dbReference type="Proteomes" id="UP000678393"/>
    </source>
</evidence>
<evidence type="ECO:0000256" key="2">
    <source>
        <dbReference type="ARBA" id="ARBA00022676"/>
    </source>
</evidence>
<organism evidence="5 6">
    <name type="scientific">Candidula unifasciata</name>
    <dbReference type="NCBI Taxonomy" id="100452"/>
    <lineage>
        <taxon>Eukaryota</taxon>
        <taxon>Metazoa</taxon>
        <taxon>Spiralia</taxon>
        <taxon>Lophotrochozoa</taxon>
        <taxon>Mollusca</taxon>
        <taxon>Gastropoda</taxon>
        <taxon>Heterobranchia</taxon>
        <taxon>Euthyneura</taxon>
        <taxon>Panpulmonata</taxon>
        <taxon>Eupulmonata</taxon>
        <taxon>Stylommatophora</taxon>
        <taxon>Helicina</taxon>
        <taxon>Helicoidea</taxon>
        <taxon>Geomitridae</taxon>
        <taxon>Candidula</taxon>
    </lineage>
</organism>
<gene>
    <name evidence="5" type="ORF">CUNI_LOCUS6544</name>
</gene>
<dbReference type="Proteomes" id="UP000678393">
    <property type="component" value="Unassembled WGS sequence"/>
</dbReference>
<dbReference type="Pfam" id="PF03452">
    <property type="entry name" value="Anp1"/>
    <property type="match status" value="1"/>
</dbReference>
<dbReference type="PANTHER" id="PTHR10730:SF53">
    <property type="entry name" value="GLYCOSYLTRANSFERASE 25 FAMILY MEMBER"/>
    <property type="match status" value="1"/>
</dbReference>
<dbReference type="OrthoDB" id="47375at2759"/>
<dbReference type="GO" id="GO:0050211">
    <property type="term" value="F:procollagen galactosyltransferase activity"/>
    <property type="evidence" value="ECO:0007669"/>
    <property type="project" value="TreeGrafter"/>
</dbReference>
<sequence length="429" mass="49341">MATYNGITNSISCPNLNYICLCCLICFFTNTFDQPGTRTFLTVQAQNSNEPPRLLPSVVIATLVRNKAHTLPWFLGLIEKLDYPKDRIALWIASDHNSDNTTAMLKEWLSVMSEQYHHVEVNFDEETQEYEGEFSPCDWTESRFSNIIQLREQALDYAREIWADYIFIVDADVTLENNRTLQILMGQKKLVIGPMLNSTLEGYYSNFWGGMSEKGYYLRSDNYIAIVDREMVGVFPVPMVHTAVLIDLNHYLSPHLSYSSPPQGYTGPRDDIIMFAHSVKALGETMYVINTEYFGKVMIPLDKRHTLKDEREQFDYVKLEAMVQDVPPLYSSPHISVPERPKDKLGFDEVYMINLKRRPARRFRMQKAFDYLGIDAKIVDAVDGKDLNSTYLDGLGVEMLPGFADPYHGRSLTMGEIGCFLSHYQIWEE</sequence>
<name>A0A8S3Z2W9_9EUPU</name>
<dbReference type="InterPro" id="IPR050757">
    <property type="entry name" value="Collagen_mod_GT25"/>
</dbReference>
<comment type="caution">
    <text evidence="5">The sequence shown here is derived from an EMBL/GenBank/DDBJ whole genome shotgun (WGS) entry which is preliminary data.</text>
</comment>
<dbReference type="Pfam" id="PF01755">
    <property type="entry name" value="Glyco_transf_25"/>
    <property type="match status" value="1"/>
</dbReference>
<accession>A0A8S3Z2W9</accession>
<keyword evidence="3" id="KW-0808">Transferase</keyword>
<dbReference type="PANTHER" id="PTHR10730">
    <property type="entry name" value="PROCOLLAGEN-LYSINE,2-OXOGLUTARATE 5-DIOXYGENASE/GLYCOSYLTRANSFERASE 25 FAMILY MEMBER"/>
    <property type="match status" value="1"/>
</dbReference>
<dbReference type="SUPFAM" id="SSF53448">
    <property type="entry name" value="Nucleotide-diphospho-sugar transferases"/>
    <property type="match status" value="1"/>
</dbReference>
<dbReference type="AlphaFoldDB" id="A0A8S3Z2W9"/>
<dbReference type="CDD" id="cd06532">
    <property type="entry name" value="Glyco_transf_25"/>
    <property type="match status" value="1"/>
</dbReference>
<dbReference type="Gene3D" id="3.90.550.10">
    <property type="entry name" value="Spore Coat Polysaccharide Biosynthesis Protein SpsA, Chain A"/>
    <property type="match status" value="1"/>
</dbReference>
<reference evidence="5" key="1">
    <citation type="submission" date="2021-04" db="EMBL/GenBank/DDBJ databases">
        <authorList>
            <consortium name="Molecular Ecology Group"/>
        </authorList>
    </citation>
    <scope>NUCLEOTIDE SEQUENCE</scope>
</reference>
<dbReference type="EMBL" id="CAJHNH020001002">
    <property type="protein sequence ID" value="CAG5120986.1"/>
    <property type="molecule type" value="Genomic_DNA"/>
</dbReference>
<feature type="domain" description="Glycosyl transferase family 25" evidence="4">
    <location>
        <begin position="348"/>
        <end position="429"/>
    </location>
</feature>
<evidence type="ECO:0000313" key="5">
    <source>
        <dbReference type="EMBL" id="CAG5120986.1"/>
    </source>
</evidence>
<evidence type="ECO:0000256" key="3">
    <source>
        <dbReference type="ARBA" id="ARBA00022679"/>
    </source>
</evidence>
<keyword evidence="6" id="KW-1185">Reference proteome</keyword>
<keyword evidence="2" id="KW-0328">Glycosyltransferase</keyword>
<comment type="similarity">
    <text evidence="1">Belongs to the glycosyltransferase 25 family.</text>
</comment>
<dbReference type="CDD" id="cd00761">
    <property type="entry name" value="Glyco_tranf_GTA_type"/>
    <property type="match status" value="1"/>
</dbReference>
<evidence type="ECO:0000259" key="4">
    <source>
        <dbReference type="Pfam" id="PF01755"/>
    </source>
</evidence>
<dbReference type="InterPro" id="IPR002654">
    <property type="entry name" value="Glyco_trans_25"/>
</dbReference>
<proteinExistence type="inferred from homology"/>